<dbReference type="AlphaFoldDB" id="A0A0W1AD94"/>
<gene>
    <name evidence="1" type="ORF">Lwal_1381</name>
</gene>
<reference evidence="1 2" key="1">
    <citation type="submission" date="2015-11" db="EMBL/GenBank/DDBJ databases">
        <title>Genomic analysis of 38 Legionella species identifies large and diverse effector repertoires.</title>
        <authorList>
            <person name="Burstein D."/>
            <person name="Amaro F."/>
            <person name="Zusman T."/>
            <person name="Lifshitz Z."/>
            <person name="Cohen O."/>
            <person name="Gilbert J.A."/>
            <person name="Pupko T."/>
            <person name="Shuman H.A."/>
            <person name="Segal G."/>
        </authorList>
    </citation>
    <scope>NUCLEOTIDE SEQUENCE [LARGE SCALE GENOMIC DNA]</scope>
    <source>
        <strain evidence="1 2">ATCC 51914</strain>
    </source>
</reference>
<proteinExistence type="predicted"/>
<dbReference type="Proteomes" id="UP000054729">
    <property type="component" value="Unassembled WGS sequence"/>
</dbReference>
<evidence type="ECO:0000313" key="2">
    <source>
        <dbReference type="Proteomes" id="UP000054729"/>
    </source>
</evidence>
<keyword evidence="2" id="KW-1185">Reference proteome</keyword>
<dbReference type="EMBL" id="LNZB01000036">
    <property type="protein sequence ID" value="KTD79309.1"/>
    <property type="molecule type" value="Genomic_DNA"/>
</dbReference>
<dbReference type="PATRIC" id="fig|66969.6.peg.1515"/>
<protein>
    <submittedName>
        <fullName evidence="1">Uncharacterized protein</fullName>
    </submittedName>
</protein>
<accession>A0A0W1AD94</accession>
<sequence length="63" mass="6963">MCQSFNMDDANLLRALRLEASVIRVTTLDVNWGKTALGFIPTPSFDSIMLFALIYSDPTGPRA</sequence>
<comment type="caution">
    <text evidence="1">The sequence shown here is derived from an EMBL/GenBank/DDBJ whole genome shotgun (WGS) entry which is preliminary data.</text>
</comment>
<organism evidence="1 2">
    <name type="scientific">Legionella waltersii</name>
    <dbReference type="NCBI Taxonomy" id="66969"/>
    <lineage>
        <taxon>Bacteria</taxon>
        <taxon>Pseudomonadati</taxon>
        <taxon>Pseudomonadota</taxon>
        <taxon>Gammaproteobacteria</taxon>
        <taxon>Legionellales</taxon>
        <taxon>Legionellaceae</taxon>
        <taxon>Legionella</taxon>
    </lineage>
</organism>
<evidence type="ECO:0000313" key="1">
    <source>
        <dbReference type="EMBL" id="KTD79309.1"/>
    </source>
</evidence>
<dbReference type="STRING" id="66969.Lwal_1381"/>
<name>A0A0W1AD94_9GAMM</name>